<dbReference type="EMBL" id="KQ257458">
    <property type="protein sequence ID" value="KNC99218.1"/>
    <property type="molecule type" value="Genomic_DNA"/>
</dbReference>
<dbReference type="VEuPathDB" id="FungiDB:SPPG_05474"/>
<protein>
    <submittedName>
        <fullName evidence="3">Uncharacterized protein</fullName>
    </submittedName>
</protein>
<dbReference type="GO" id="GO:0045944">
    <property type="term" value="P:positive regulation of transcription by RNA polymerase II"/>
    <property type="evidence" value="ECO:0007669"/>
    <property type="project" value="TreeGrafter"/>
</dbReference>
<evidence type="ECO:0000313" key="4">
    <source>
        <dbReference type="Proteomes" id="UP000053201"/>
    </source>
</evidence>
<dbReference type="Pfam" id="PF12796">
    <property type="entry name" value="Ank_2"/>
    <property type="match status" value="1"/>
</dbReference>
<dbReference type="InterPro" id="IPR036770">
    <property type="entry name" value="Ankyrin_rpt-contain_sf"/>
</dbReference>
<dbReference type="Proteomes" id="UP000053201">
    <property type="component" value="Unassembled WGS sequence"/>
</dbReference>
<dbReference type="RefSeq" id="XP_016607258.1">
    <property type="nucleotide sequence ID" value="XM_016753685.1"/>
</dbReference>
<dbReference type="OrthoDB" id="76098at2759"/>
<dbReference type="SUPFAM" id="SSF48403">
    <property type="entry name" value="Ankyrin repeat"/>
    <property type="match status" value="1"/>
</dbReference>
<keyword evidence="2" id="KW-0040">ANK repeat</keyword>
<dbReference type="SMART" id="SM00248">
    <property type="entry name" value="ANK"/>
    <property type="match status" value="5"/>
</dbReference>
<evidence type="ECO:0000256" key="2">
    <source>
        <dbReference type="ARBA" id="ARBA00023043"/>
    </source>
</evidence>
<dbReference type="GeneID" id="27688844"/>
<dbReference type="InterPro" id="IPR050663">
    <property type="entry name" value="Ankyrin-SOCS_Box"/>
</dbReference>
<dbReference type="AlphaFoldDB" id="A0A0L0HEN7"/>
<organism evidence="3 4">
    <name type="scientific">Spizellomyces punctatus (strain DAOM BR117)</name>
    <dbReference type="NCBI Taxonomy" id="645134"/>
    <lineage>
        <taxon>Eukaryota</taxon>
        <taxon>Fungi</taxon>
        <taxon>Fungi incertae sedis</taxon>
        <taxon>Chytridiomycota</taxon>
        <taxon>Chytridiomycota incertae sedis</taxon>
        <taxon>Chytridiomycetes</taxon>
        <taxon>Spizellomycetales</taxon>
        <taxon>Spizellomycetaceae</taxon>
        <taxon>Spizellomyces</taxon>
    </lineage>
</organism>
<name>A0A0L0HEN7_SPIPD</name>
<dbReference type="PANTHER" id="PTHR24193">
    <property type="entry name" value="ANKYRIN REPEAT PROTEIN"/>
    <property type="match status" value="1"/>
</dbReference>
<keyword evidence="1" id="KW-0677">Repeat</keyword>
<keyword evidence="4" id="KW-1185">Reference proteome</keyword>
<dbReference type="GO" id="GO:0005634">
    <property type="term" value="C:nucleus"/>
    <property type="evidence" value="ECO:0007669"/>
    <property type="project" value="TreeGrafter"/>
</dbReference>
<dbReference type="STRING" id="645134.A0A0L0HEN7"/>
<evidence type="ECO:0000313" key="3">
    <source>
        <dbReference type="EMBL" id="KNC99218.1"/>
    </source>
</evidence>
<dbReference type="Gene3D" id="1.25.40.20">
    <property type="entry name" value="Ankyrin repeat-containing domain"/>
    <property type="match status" value="2"/>
</dbReference>
<dbReference type="InParanoid" id="A0A0L0HEN7"/>
<dbReference type="eggNOG" id="KOG0504">
    <property type="taxonomic scope" value="Eukaryota"/>
</dbReference>
<dbReference type="GO" id="GO:0000976">
    <property type="term" value="F:transcription cis-regulatory region binding"/>
    <property type="evidence" value="ECO:0007669"/>
    <property type="project" value="TreeGrafter"/>
</dbReference>
<gene>
    <name evidence="3" type="ORF">SPPG_05474</name>
</gene>
<dbReference type="PANTHER" id="PTHR24193:SF128">
    <property type="entry name" value="GA-BINDING PROTEIN SUBUNIT BETA-1"/>
    <property type="match status" value="1"/>
</dbReference>
<evidence type="ECO:0000256" key="1">
    <source>
        <dbReference type="ARBA" id="ARBA00022737"/>
    </source>
</evidence>
<dbReference type="InterPro" id="IPR002110">
    <property type="entry name" value="Ankyrin_rpt"/>
</dbReference>
<reference evidence="3 4" key="1">
    <citation type="submission" date="2009-08" db="EMBL/GenBank/DDBJ databases">
        <title>The Genome Sequence of Spizellomyces punctatus strain DAOM BR117.</title>
        <authorList>
            <consortium name="The Broad Institute Genome Sequencing Platform"/>
            <person name="Russ C."/>
            <person name="Cuomo C."/>
            <person name="Shea T."/>
            <person name="Young S.K."/>
            <person name="Zeng Q."/>
            <person name="Koehrsen M."/>
            <person name="Haas B."/>
            <person name="Borodovsky M."/>
            <person name="Guigo R."/>
            <person name="Alvarado L."/>
            <person name="Berlin A."/>
            <person name="Bochicchio J."/>
            <person name="Borenstein D."/>
            <person name="Chapman S."/>
            <person name="Chen Z."/>
            <person name="Engels R."/>
            <person name="Freedman E."/>
            <person name="Gellesch M."/>
            <person name="Goldberg J."/>
            <person name="Griggs A."/>
            <person name="Gujja S."/>
            <person name="Heiman D."/>
            <person name="Hepburn T."/>
            <person name="Howarth C."/>
            <person name="Jen D."/>
            <person name="Larson L."/>
            <person name="Lewis B."/>
            <person name="Mehta T."/>
            <person name="Park D."/>
            <person name="Pearson M."/>
            <person name="Roberts A."/>
            <person name="Saif S."/>
            <person name="Shenoy N."/>
            <person name="Sisk P."/>
            <person name="Stolte C."/>
            <person name="Sykes S."/>
            <person name="Thomson T."/>
            <person name="Walk T."/>
            <person name="White J."/>
            <person name="Yandava C."/>
            <person name="Burger G."/>
            <person name="Gray M.W."/>
            <person name="Holland P.W.H."/>
            <person name="King N."/>
            <person name="Lang F.B.F."/>
            <person name="Roger A.J."/>
            <person name="Ruiz-Trillo I."/>
            <person name="Lander E."/>
            <person name="Nusbaum C."/>
        </authorList>
    </citation>
    <scope>NUCLEOTIDE SEQUENCE [LARGE SCALE GENOMIC DNA]</scope>
    <source>
        <strain evidence="3 4">DAOM BR117</strain>
    </source>
</reference>
<accession>A0A0L0HEN7</accession>
<sequence>MAPSIKRPRQTVNHSGPVLTLPPLPVDIFPLLAQWCDPVTAGRLRATCRSAQLAITQKHLAWSWYQLDEFALYIEGDDQYDKTFWYADSELLLGTSYPFASALRARLILGRLPKQFCSANLQDALSKAVVNNRIETVQTLLQFSNIDPDHFILVKAASKGFKDMCELLLDYGADVHVCDDLALRIAASNGDKETMVCLIKRGASVHHASVLPQAVSSGSLEAVKFLKDSGGVTPINVNFAILECFVGKRDCPIDIIRFLLHHGADPSARPTRRSESILVRAVKRGWCEAVLLLLDYQADKYCREKAFAALIFLARKNPSDAATMMDILINVGGVDISTIHSREVILDLCQFGLLRKCILNILRPYMTSRFLVQMLKETLISRRICEWTAIFQAKMLVSIGASTRRLDESVFIDAITVARDDVTILLAKWGIKVDRYWLDWAQDVASTRGQSLMGPIRIAVRILEGQLPKELEKDTF</sequence>
<proteinExistence type="predicted"/>